<dbReference type="Proteomes" id="UP001227230">
    <property type="component" value="Chromosome 11"/>
</dbReference>
<name>A0ABY9CU86_VITVI</name>
<dbReference type="Pfam" id="PF14577">
    <property type="entry name" value="SEO_C"/>
    <property type="match status" value="1"/>
</dbReference>
<dbReference type="PANTHER" id="PTHR33232">
    <property type="entry name" value="PROTEIN SIEVE ELEMENT OCCLUSION B-LIKE"/>
    <property type="match status" value="1"/>
</dbReference>
<dbReference type="InterPro" id="IPR027944">
    <property type="entry name" value="SEO_C"/>
</dbReference>
<sequence length="176" mass="20511">MVYVEKSKKIEQVRKCTTAITVEKLSYCWQDLTMVWFFWTRLESMMFSKIQLGSVVDVDPMLQKIKKLLNYDKEGGWVVLSNGSFVFFNGHSSIVLLTFTEYNAWKDNVPPKSFDIACMDFHSKLHSDSRPCCSFEFPSKVGRIQEKIKCPECLYIMEKYITFGCCHDENTISALY</sequence>
<reference evidence="2 3" key="1">
    <citation type="journal article" date="2023" name="Hortic Res">
        <title>The complete reference genome for grapevine (Vitis vinifera L.) genetics and breeding.</title>
        <authorList>
            <person name="Shi X."/>
            <person name="Cao S."/>
            <person name="Wang X."/>
            <person name="Huang S."/>
            <person name="Wang Y."/>
            <person name="Liu Z."/>
            <person name="Liu W."/>
            <person name="Leng X."/>
            <person name="Peng Y."/>
            <person name="Wang N."/>
            <person name="Wang Y."/>
            <person name="Ma Z."/>
            <person name="Xu X."/>
            <person name="Zhang F."/>
            <person name="Xue H."/>
            <person name="Zhong H."/>
            <person name="Wang Y."/>
            <person name="Zhang K."/>
            <person name="Velt A."/>
            <person name="Avia K."/>
            <person name="Holtgrawe D."/>
            <person name="Grimplet J."/>
            <person name="Matus J.T."/>
            <person name="Ware D."/>
            <person name="Wu X."/>
            <person name="Wang H."/>
            <person name="Liu C."/>
            <person name="Fang Y."/>
            <person name="Rustenholz C."/>
            <person name="Cheng Z."/>
            <person name="Xiao H."/>
            <person name="Zhou Y."/>
        </authorList>
    </citation>
    <scope>NUCLEOTIDE SEQUENCE [LARGE SCALE GENOMIC DNA]</scope>
    <source>
        <strain evidence="3">cv. Pinot noir / PN40024</strain>
        <tissue evidence="2">Leaf</tissue>
    </source>
</reference>
<proteinExistence type="predicted"/>
<organism evidence="2 3">
    <name type="scientific">Vitis vinifera</name>
    <name type="common">Grape</name>
    <dbReference type="NCBI Taxonomy" id="29760"/>
    <lineage>
        <taxon>Eukaryota</taxon>
        <taxon>Viridiplantae</taxon>
        <taxon>Streptophyta</taxon>
        <taxon>Embryophyta</taxon>
        <taxon>Tracheophyta</taxon>
        <taxon>Spermatophyta</taxon>
        <taxon>Magnoliopsida</taxon>
        <taxon>eudicotyledons</taxon>
        <taxon>Gunneridae</taxon>
        <taxon>Pentapetalae</taxon>
        <taxon>rosids</taxon>
        <taxon>Vitales</taxon>
        <taxon>Vitaceae</taxon>
        <taxon>Viteae</taxon>
        <taxon>Vitis</taxon>
    </lineage>
</organism>
<keyword evidence="3" id="KW-1185">Reference proteome</keyword>
<evidence type="ECO:0000313" key="2">
    <source>
        <dbReference type="EMBL" id="WJZ98706.1"/>
    </source>
</evidence>
<evidence type="ECO:0000313" key="3">
    <source>
        <dbReference type="Proteomes" id="UP001227230"/>
    </source>
</evidence>
<gene>
    <name evidence="2" type="ORF">VitviT2T_017216</name>
</gene>
<feature type="domain" description="Sieve element occlusion C-terminal" evidence="1">
    <location>
        <begin position="1"/>
        <end position="167"/>
    </location>
</feature>
<accession>A0ABY9CU86</accession>
<protein>
    <recommendedName>
        <fullName evidence="1">Sieve element occlusion C-terminal domain-containing protein</fullName>
    </recommendedName>
</protein>
<evidence type="ECO:0000259" key="1">
    <source>
        <dbReference type="Pfam" id="PF14577"/>
    </source>
</evidence>
<dbReference type="PANTHER" id="PTHR33232:SF9">
    <property type="entry name" value="PROTEIN SIEVE ELEMENT OCCLUSION B"/>
    <property type="match status" value="1"/>
</dbReference>
<dbReference type="EMBL" id="CP126658">
    <property type="protein sequence ID" value="WJZ98706.1"/>
    <property type="molecule type" value="Genomic_DNA"/>
</dbReference>
<dbReference type="InterPro" id="IPR039299">
    <property type="entry name" value="SEOA"/>
</dbReference>